<comment type="catalytic activity">
    <reaction evidence="8">
        <text>L-seryl-[protein] + ATP = O-phospho-L-seryl-[protein] + ADP + H(+)</text>
        <dbReference type="Rhea" id="RHEA:17989"/>
        <dbReference type="Rhea" id="RHEA-COMP:9863"/>
        <dbReference type="Rhea" id="RHEA-COMP:11604"/>
        <dbReference type="ChEBI" id="CHEBI:15378"/>
        <dbReference type="ChEBI" id="CHEBI:29999"/>
        <dbReference type="ChEBI" id="CHEBI:30616"/>
        <dbReference type="ChEBI" id="CHEBI:83421"/>
        <dbReference type="ChEBI" id="CHEBI:456216"/>
        <dbReference type="EC" id="2.7.11.1"/>
    </reaction>
</comment>
<dbReference type="Pfam" id="PF07714">
    <property type="entry name" value="PK_Tyr_Ser-Thr"/>
    <property type="match status" value="1"/>
</dbReference>
<dbReference type="PROSITE" id="PS00108">
    <property type="entry name" value="PROTEIN_KINASE_ST"/>
    <property type="match status" value="1"/>
</dbReference>
<dbReference type="InterPro" id="IPR017441">
    <property type="entry name" value="Protein_kinase_ATP_BS"/>
</dbReference>
<evidence type="ECO:0000259" key="12">
    <source>
        <dbReference type="PROSITE" id="PS50011"/>
    </source>
</evidence>
<dbReference type="InterPro" id="IPR008271">
    <property type="entry name" value="Ser/Thr_kinase_AS"/>
</dbReference>
<evidence type="ECO:0000313" key="13">
    <source>
        <dbReference type="EMBL" id="WOL06461.1"/>
    </source>
</evidence>
<evidence type="ECO:0000256" key="10">
    <source>
        <dbReference type="RuleBase" id="RU000304"/>
    </source>
</evidence>
<keyword evidence="4 9" id="KW-0547">Nucleotide-binding</keyword>
<comment type="catalytic activity">
    <reaction evidence="7">
        <text>L-threonyl-[protein] + ATP = O-phospho-L-threonyl-[protein] + ADP + H(+)</text>
        <dbReference type="Rhea" id="RHEA:46608"/>
        <dbReference type="Rhea" id="RHEA-COMP:11060"/>
        <dbReference type="Rhea" id="RHEA-COMP:11605"/>
        <dbReference type="ChEBI" id="CHEBI:15378"/>
        <dbReference type="ChEBI" id="CHEBI:30013"/>
        <dbReference type="ChEBI" id="CHEBI:30616"/>
        <dbReference type="ChEBI" id="CHEBI:61977"/>
        <dbReference type="ChEBI" id="CHEBI:456216"/>
        <dbReference type="EC" id="2.7.11.1"/>
    </reaction>
</comment>
<dbReference type="GO" id="GO:0004674">
    <property type="term" value="F:protein serine/threonine kinase activity"/>
    <property type="evidence" value="ECO:0007669"/>
    <property type="project" value="UniProtKB-KW"/>
</dbReference>
<dbReference type="Gene3D" id="1.10.510.10">
    <property type="entry name" value="Transferase(Phosphotransferase) domain 1"/>
    <property type="match status" value="1"/>
</dbReference>
<evidence type="ECO:0000256" key="3">
    <source>
        <dbReference type="ARBA" id="ARBA00022679"/>
    </source>
</evidence>
<dbReference type="AlphaFoldDB" id="A0AAQ3KJ43"/>
<evidence type="ECO:0000256" key="8">
    <source>
        <dbReference type="ARBA" id="ARBA00048679"/>
    </source>
</evidence>
<accession>A0AAQ3KJ43</accession>
<dbReference type="InterPro" id="IPR011009">
    <property type="entry name" value="Kinase-like_dom_sf"/>
</dbReference>
<dbReference type="InterPro" id="IPR000719">
    <property type="entry name" value="Prot_kinase_dom"/>
</dbReference>
<keyword evidence="6 9" id="KW-0067">ATP-binding</keyword>
<dbReference type="Proteomes" id="UP001327560">
    <property type="component" value="Chromosome 5"/>
</dbReference>
<protein>
    <recommendedName>
        <fullName evidence="1">non-specific serine/threonine protein kinase</fullName>
        <ecNumber evidence="1">2.7.11.1</ecNumber>
    </recommendedName>
</protein>
<keyword evidence="3" id="KW-0808">Transferase</keyword>
<dbReference type="PROSITE" id="PS00107">
    <property type="entry name" value="PROTEIN_KINASE_ATP"/>
    <property type="match status" value="1"/>
</dbReference>
<dbReference type="InterPro" id="IPR001245">
    <property type="entry name" value="Ser-Thr/Tyr_kinase_cat_dom"/>
</dbReference>
<reference evidence="13 14" key="1">
    <citation type="submission" date="2023-10" db="EMBL/GenBank/DDBJ databases">
        <title>Chromosome-scale genome assembly provides insights into flower coloration mechanisms of Canna indica.</title>
        <authorList>
            <person name="Li C."/>
        </authorList>
    </citation>
    <scope>NUCLEOTIDE SEQUENCE [LARGE SCALE GENOMIC DNA]</scope>
    <source>
        <tissue evidence="13">Flower</tissue>
    </source>
</reference>
<dbReference type="EC" id="2.7.11.1" evidence="1"/>
<evidence type="ECO:0000313" key="14">
    <source>
        <dbReference type="Proteomes" id="UP001327560"/>
    </source>
</evidence>
<dbReference type="PROSITE" id="PS50011">
    <property type="entry name" value="PROTEIN_KINASE_DOM"/>
    <property type="match status" value="1"/>
</dbReference>
<comment type="similarity">
    <text evidence="10">Belongs to the protein kinase superfamily.</text>
</comment>
<dbReference type="PANTHER" id="PTHR45621">
    <property type="entry name" value="OS01G0588500 PROTEIN-RELATED"/>
    <property type="match status" value="1"/>
</dbReference>
<name>A0AAQ3KJ43_9LILI</name>
<keyword evidence="5 13" id="KW-0418">Kinase</keyword>
<dbReference type="Gene3D" id="3.30.200.20">
    <property type="entry name" value="Phosphorylase Kinase, domain 1"/>
    <property type="match status" value="1"/>
</dbReference>
<dbReference type="FunFam" id="1.10.510.10:FF:000095">
    <property type="entry name" value="protein STRUBBELIG-RECEPTOR FAMILY 8"/>
    <property type="match status" value="1"/>
</dbReference>
<dbReference type="InterPro" id="IPR050823">
    <property type="entry name" value="Plant_Ser_Thr_Prot_Kinase"/>
</dbReference>
<evidence type="ECO:0000256" key="9">
    <source>
        <dbReference type="PROSITE-ProRule" id="PRU10141"/>
    </source>
</evidence>
<dbReference type="FunFam" id="3.30.200.20:FF:000228">
    <property type="entry name" value="Serine/threonine-protein kinase BIK1"/>
    <property type="match status" value="1"/>
</dbReference>
<dbReference type="SUPFAM" id="SSF56112">
    <property type="entry name" value="Protein kinase-like (PK-like)"/>
    <property type="match status" value="1"/>
</dbReference>
<proteinExistence type="inferred from homology"/>
<sequence>MGNCLCMKKSSSYQQGVELGDSPDAFGVHKKEKGNLFCSYPSFLRFFLGDKSGNGTPNQGLSEGSGAQTSNPSLASSCAQEDKGAKGRRSPSLPVTITDVEDFRHMHGYGNVQIFRYHELRLATKNFRPDFVLGEGGFGLVYKGVIDNKIKHGFPHTQVAVKELNPEGLQGDKEWLAEINYLGNLSHPNLVKLIGYCCEDEHRLLVYEHMARGSLENLLFRRGYKNLTWLTRLKIALDAAKGLAFLHGAERPIIYRDFKTSNILLDANYNGKLSDFGLAKEGPMGEQTHVSTRVMGTYGYAAPEYILTGHLTAMSDVYGYGVVLMELLLGRKALDNTRKGREHNLVDWARPLLIRNNKIFKIIDPRMDDQYTEDNMLKVARLSYDCLSQSPKVRPLMSEVVGILTDLLKNEQRLVPPLSASVSPEVRRERRVRPTEVRSAGGSPLDGRIGVGGGSPLNGLPRVH</sequence>
<dbReference type="CDD" id="cd14066">
    <property type="entry name" value="STKc_IRAK"/>
    <property type="match status" value="1"/>
</dbReference>
<feature type="binding site" evidence="9">
    <location>
        <position position="162"/>
    </location>
    <ligand>
        <name>ATP</name>
        <dbReference type="ChEBI" id="CHEBI:30616"/>
    </ligand>
</feature>
<organism evidence="13 14">
    <name type="scientific">Canna indica</name>
    <name type="common">Indian-shot</name>
    <dbReference type="NCBI Taxonomy" id="4628"/>
    <lineage>
        <taxon>Eukaryota</taxon>
        <taxon>Viridiplantae</taxon>
        <taxon>Streptophyta</taxon>
        <taxon>Embryophyta</taxon>
        <taxon>Tracheophyta</taxon>
        <taxon>Spermatophyta</taxon>
        <taxon>Magnoliopsida</taxon>
        <taxon>Liliopsida</taxon>
        <taxon>Zingiberales</taxon>
        <taxon>Cannaceae</taxon>
        <taxon>Canna</taxon>
    </lineage>
</organism>
<evidence type="ECO:0000256" key="11">
    <source>
        <dbReference type="SAM" id="MobiDB-lite"/>
    </source>
</evidence>
<keyword evidence="2 10" id="KW-0723">Serine/threonine-protein kinase</keyword>
<evidence type="ECO:0000256" key="1">
    <source>
        <dbReference type="ARBA" id="ARBA00012513"/>
    </source>
</evidence>
<gene>
    <name evidence="13" type="ORF">Cni_G15195</name>
</gene>
<dbReference type="EMBL" id="CP136894">
    <property type="protein sequence ID" value="WOL06461.1"/>
    <property type="molecule type" value="Genomic_DNA"/>
</dbReference>
<keyword evidence="14" id="KW-1185">Reference proteome</keyword>
<feature type="region of interest" description="Disordered" evidence="11">
    <location>
        <begin position="55"/>
        <end position="93"/>
    </location>
</feature>
<evidence type="ECO:0000256" key="7">
    <source>
        <dbReference type="ARBA" id="ARBA00047899"/>
    </source>
</evidence>
<evidence type="ECO:0000256" key="5">
    <source>
        <dbReference type="ARBA" id="ARBA00022777"/>
    </source>
</evidence>
<feature type="domain" description="Protein kinase" evidence="12">
    <location>
        <begin position="127"/>
        <end position="408"/>
    </location>
</feature>
<evidence type="ECO:0000256" key="2">
    <source>
        <dbReference type="ARBA" id="ARBA00022527"/>
    </source>
</evidence>
<feature type="compositionally biased region" description="Polar residues" evidence="11">
    <location>
        <begin position="55"/>
        <end position="79"/>
    </location>
</feature>
<feature type="compositionally biased region" description="Basic and acidic residues" evidence="11">
    <location>
        <begin position="425"/>
        <end position="436"/>
    </location>
</feature>
<dbReference type="GO" id="GO:0005524">
    <property type="term" value="F:ATP binding"/>
    <property type="evidence" value="ECO:0007669"/>
    <property type="project" value="UniProtKB-UniRule"/>
</dbReference>
<feature type="region of interest" description="Disordered" evidence="11">
    <location>
        <begin position="425"/>
        <end position="464"/>
    </location>
</feature>
<evidence type="ECO:0000256" key="4">
    <source>
        <dbReference type="ARBA" id="ARBA00022741"/>
    </source>
</evidence>
<evidence type="ECO:0000256" key="6">
    <source>
        <dbReference type="ARBA" id="ARBA00022840"/>
    </source>
</evidence>